<gene>
    <name evidence="1" type="ORF">BaRGS_00020616</name>
</gene>
<proteinExistence type="predicted"/>
<keyword evidence="2" id="KW-1185">Reference proteome</keyword>
<dbReference type="Proteomes" id="UP001519460">
    <property type="component" value="Unassembled WGS sequence"/>
</dbReference>
<evidence type="ECO:0000313" key="1">
    <source>
        <dbReference type="EMBL" id="KAK7488174.1"/>
    </source>
</evidence>
<comment type="caution">
    <text evidence="1">The sequence shown here is derived from an EMBL/GenBank/DDBJ whole genome shotgun (WGS) entry which is preliminary data.</text>
</comment>
<accession>A0ABD0KLV6</accession>
<sequence>MTDQHSRTPPSYTSKFFLLARQDSSQNDQTIPPTHHQRRITNVHIRANETLTGRVTRFMERPPEGKYLNSQRDACRQQFNGFWRS</sequence>
<reference evidence="1 2" key="1">
    <citation type="journal article" date="2023" name="Sci. Data">
        <title>Genome assembly of the Korean intertidal mud-creeper Batillaria attramentaria.</title>
        <authorList>
            <person name="Patra A.K."/>
            <person name="Ho P.T."/>
            <person name="Jun S."/>
            <person name="Lee S.J."/>
            <person name="Kim Y."/>
            <person name="Won Y.J."/>
        </authorList>
    </citation>
    <scope>NUCLEOTIDE SEQUENCE [LARGE SCALE GENOMIC DNA]</scope>
    <source>
        <strain evidence="1">Wonlab-2016</strain>
    </source>
</reference>
<organism evidence="1 2">
    <name type="scientific">Batillaria attramentaria</name>
    <dbReference type="NCBI Taxonomy" id="370345"/>
    <lineage>
        <taxon>Eukaryota</taxon>
        <taxon>Metazoa</taxon>
        <taxon>Spiralia</taxon>
        <taxon>Lophotrochozoa</taxon>
        <taxon>Mollusca</taxon>
        <taxon>Gastropoda</taxon>
        <taxon>Caenogastropoda</taxon>
        <taxon>Sorbeoconcha</taxon>
        <taxon>Cerithioidea</taxon>
        <taxon>Batillariidae</taxon>
        <taxon>Batillaria</taxon>
    </lineage>
</organism>
<name>A0ABD0KLV6_9CAEN</name>
<dbReference type="EMBL" id="JACVVK020000154">
    <property type="protein sequence ID" value="KAK7488174.1"/>
    <property type="molecule type" value="Genomic_DNA"/>
</dbReference>
<dbReference type="AlphaFoldDB" id="A0ABD0KLV6"/>
<protein>
    <submittedName>
        <fullName evidence="1">Uncharacterized protein</fullName>
    </submittedName>
</protein>
<evidence type="ECO:0000313" key="2">
    <source>
        <dbReference type="Proteomes" id="UP001519460"/>
    </source>
</evidence>